<dbReference type="Gramene" id="KOM29529">
    <property type="protein sequence ID" value="KOM29529"/>
    <property type="gene ID" value="LR48_Vigan721s001100"/>
</dbReference>
<gene>
    <name evidence="1" type="ORF">LR48_Vigan721s001100</name>
</gene>
<reference evidence="2" key="1">
    <citation type="journal article" date="2015" name="Proc. Natl. Acad. Sci. U.S.A.">
        <title>Genome sequencing of adzuki bean (Vigna angularis) provides insight into high starch and low fat accumulation and domestication.</title>
        <authorList>
            <person name="Yang K."/>
            <person name="Tian Z."/>
            <person name="Chen C."/>
            <person name="Luo L."/>
            <person name="Zhao B."/>
            <person name="Wang Z."/>
            <person name="Yu L."/>
            <person name="Li Y."/>
            <person name="Sun Y."/>
            <person name="Li W."/>
            <person name="Chen Y."/>
            <person name="Li Y."/>
            <person name="Zhang Y."/>
            <person name="Ai D."/>
            <person name="Zhao J."/>
            <person name="Shang C."/>
            <person name="Ma Y."/>
            <person name="Wu B."/>
            <person name="Wang M."/>
            <person name="Gao L."/>
            <person name="Sun D."/>
            <person name="Zhang P."/>
            <person name="Guo F."/>
            <person name="Wang W."/>
            <person name="Li Y."/>
            <person name="Wang J."/>
            <person name="Varshney R.K."/>
            <person name="Wang J."/>
            <person name="Ling H.Q."/>
            <person name="Wan P."/>
        </authorList>
    </citation>
    <scope>NUCLEOTIDE SEQUENCE</scope>
    <source>
        <strain evidence="2">cv. Jingnong 6</strain>
    </source>
</reference>
<organism evidence="1 2">
    <name type="scientific">Phaseolus angularis</name>
    <name type="common">Azuki bean</name>
    <name type="synonym">Vigna angularis</name>
    <dbReference type="NCBI Taxonomy" id="3914"/>
    <lineage>
        <taxon>Eukaryota</taxon>
        <taxon>Viridiplantae</taxon>
        <taxon>Streptophyta</taxon>
        <taxon>Embryophyta</taxon>
        <taxon>Tracheophyta</taxon>
        <taxon>Spermatophyta</taxon>
        <taxon>Magnoliopsida</taxon>
        <taxon>eudicotyledons</taxon>
        <taxon>Gunneridae</taxon>
        <taxon>Pentapetalae</taxon>
        <taxon>rosids</taxon>
        <taxon>fabids</taxon>
        <taxon>Fabales</taxon>
        <taxon>Fabaceae</taxon>
        <taxon>Papilionoideae</taxon>
        <taxon>50 kb inversion clade</taxon>
        <taxon>NPAAA clade</taxon>
        <taxon>indigoferoid/millettioid clade</taxon>
        <taxon>Phaseoleae</taxon>
        <taxon>Vigna</taxon>
    </lineage>
</organism>
<proteinExistence type="predicted"/>
<evidence type="ECO:0000313" key="2">
    <source>
        <dbReference type="Proteomes" id="UP000053144"/>
    </source>
</evidence>
<sequence>MISYETSKFHVWLKRWIPLQSARKKLWGLAEDLSWHESYAWHKSWTNESDAQNKSAMSLKLVHRRVPTVPIQAESFGALQLSLGKTAPLRYTMDSLIFNSSSGKEGG</sequence>
<dbReference type="AlphaFoldDB" id="A0A0L9THB2"/>
<accession>A0A0L9THB2</accession>
<evidence type="ECO:0000313" key="1">
    <source>
        <dbReference type="EMBL" id="KOM29529.1"/>
    </source>
</evidence>
<protein>
    <submittedName>
        <fullName evidence="1">Uncharacterized protein</fullName>
    </submittedName>
</protein>
<dbReference type="EMBL" id="KQ258505">
    <property type="protein sequence ID" value="KOM29529.1"/>
    <property type="molecule type" value="Genomic_DNA"/>
</dbReference>
<dbReference type="Proteomes" id="UP000053144">
    <property type="component" value="Unassembled WGS sequence"/>
</dbReference>
<name>A0A0L9THB2_PHAAN</name>